<dbReference type="CDD" id="cd03293">
    <property type="entry name" value="ABC_NrtD_SsuB_transporters"/>
    <property type="match status" value="1"/>
</dbReference>
<keyword evidence="1" id="KW-0813">Transport</keyword>
<organism evidence="4">
    <name type="scientific">Clostridium tyrobutyricum</name>
    <dbReference type="NCBI Taxonomy" id="1519"/>
    <lineage>
        <taxon>Bacteria</taxon>
        <taxon>Bacillati</taxon>
        <taxon>Bacillota</taxon>
        <taxon>Clostridia</taxon>
        <taxon>Eubacteriales</taxon>
        <taxon>Clostridiaceae</taxon>
        <taxon>Clostridium</taxon>
    </lineage>
</organism>
<sequence length="263" mass="30066">MSSKKTYSSTLKIENLYKKFIIDSGNVAVLNDINLEVNKNEFICIIGASGCGKSTLLRIIGGLEKEYDGKVYSKDKLINGPGVDRGIIFQESRLFPWLNIEKNVEFGLQEKLNTNIKKDIVKKHLELVGLGKFAKAYPHQLSGGMQQRASIARALVNNPNILLLDEPFSALDAFTRMSMQQEILKIWEKEKTTVILVTHDIDEAVFLADRVVILSSRPGTIKKIVKIDVPRPRKRSDYDYIKIRNEIYNEFFGEFKENIEYYI</sequence>
<dbReference type="PANTHER" id="PTHR42788">
    <property type="entry name" value="TAURINE IMPORT ATP-BINDING PROTEIN-RELATED"/>
    <property type="match status" value="1"/>
</dbReference>
<dbReference type="PROSITE" id="PS00211">
    <property type="entry name" value="ABC_TRANSPORTER_1"/>
    <property type="match status" value="1"/>
</dbReference>
<dbReference type="AlphaFoldDB" id="A0A0A7HGL3"/>
<dbReference type="SMART" id="SM00382">
    <property type="entry name" value="AAA"/>
    <property type="match status" value="1"/>
</dbReference>
<evidence type="ECO:0000256" key="1">
    <source>
        <dbReference type="ARBA" id="ARBA00022448"/>
    </source>
</evidence>
<dbReference type="InterPro" id="IPR017871">
    <property type="entry name" value="ABC_transporter-like_CS"/>
</dbReference>
<dbReference type="PANTHER" id="PTHR42788:SF13">
    <property type="entry name" value="ALIPHATIC SULFONATES IMPORT ATP-BINDING PROTEIN SSUB"/>
    <property type="match status" value="1"/>
</dbReference>
<dbReference type="GO" id="GO:0005524">
    <property type="term" value="F:ATP binding"/>
    <property type="evidence" value="ECO:0007669"/>
    <property type="project" value="UniProtKB-KW"/>
</dbReference>
<dbReference type="KEGG" id="ctyk:CTK_C15950"/>
<dbReference type="InterPro" id="IPR050166">
    <property type="entry name" value="ABC_transporter_ATP-bind"/>
</dbReference>
<dbReference type="PROSITE" id="PS50893">
    <property type="entry name" value="ABC_TRANSPORTER_2"/>
    <property type="match status" value="1"/>
</dbReference>
<keyword evidence="2" id="KW-0547">Nucleotide-binding</keyword>
<dbReference type="RefSeq" id="WP_017751565.1">
    <property type="nucleotide sequence ID" value="NZ_CALGIT010000052.1"/>
</dbReference>
<dbReference type="InterPro" id="IPR003439">
    <property type="entry name" value="ABC_transporter-like_ATP-bd"/>
</dbReference>
<keyword evidence="3" id="KW-0067">ATP-binding</keyword>
<dbReference type="GO" id="GO:0016887">
    <property type="term" value="F:ATP hydrolysis activity"/>
    <property type="evidence" value="ECO:0007669"/>
    <property type="project" value="InterPro"/>
</dbReference>
<protein>
    <submittedName>
        <fullName evidence="4">ABC transporter</fullName>
    </submittedName>
</protein>
<evidence type="ECO:0000256" key="3">
    <source>
        <dbReference type="ARBA" id="ARBA00022840"/>
    </source>
</evidence>
<dbReference type="Gene3D" id="3.40.50.300">
    <property type="entry name" value="P-loop containing nucleotide triphosphate hydrolases"/>
    <property type="match status" value="1"/>
</dbReference>
<evidence type="ECO:0000313" key="4">
    <source>
        <dbReference type="EMBL" id="AIZ03697.1"/>
    </source>
</evidence>
<dbReference type="Pfam" id="PF00005">
    <property type="entry name" value="ABC_tran"/>
    <property type="match status" value="1"/>
</dbReference>
<reference evidence="4" key="1">
    <citation type="submission" date="2014-07" db="EMBL/GenBank/DDBJ databases">
        <title>Clostridium tyrobutyricum BAS7.</title>
        <authorList>
            <person name="Kim S."/>
            <person name="Choi O."/>
            <person name="Woo H.M."/>
            <person name="Sang B.-I."/>
            <person name="Um Y."/>
        </authorList>
    </citation>
    <scope>NUCLEOTIDE SEQUENCE</scope>
    <source>
        <strain evidence="4">BAS7</strain>
    </source>
</reference>
<name>A0A0A7HGL3_CLOTY</name>
<dbReference type="InterPro" id="IPR003593">
    <property type="entry name" value="AAA+_ATPase"/>
</dbReference>
<accession>A0A0A7HGL3</accession>
<dbReference type="STRING" id="1519.CTK_C15950"/>
<dbReference type="InterPro" id="IPR027417">
    <property type="entry name" value="P-loop_NTPase"/>
</dbReference>
<dbReference type="GeneID" id="29417963"/>
<gene>
    <name evidence="4" type="primary">tauB</name>
    <name evidence="4" type="ORF">CTB_09250</name>
</gene>
<dbReference type="SUPFAM" id="SSF52540">
    <property type="entry name" value="P-loop containing nucleoside triphosphate hydrolases"/>
    <property type="match status" value="1"/>
</dbReference>
<proteinExistence type="predicted"/>
<dbReference type="EMBL" id="KM108035">
    <property type="protein sequence ID" value="AIZ03697.1"/>
    <property type="molecule type" value="Genomic_DNA"/>
</dbReference>
<evidence type="ECO:0000256" key="2">
    <source>
        <dbReference type="ARBA" id="ARBA00022741"/>
    </source>
</evidence>
<dbReference type="PATRIC" id="fig|1519.11.peg.1596"/>